<proteinExistence type="predicted"/>
<comment type="caution">
    <text evidence="2">The sequence shown here is derived from an EMBL/GenBank/DDBJ whole genome shotgun (WGS) entry which is preliminary data.</text>
</comment>
<evidence type="ECO:0000313" key="3">
    <source>
        <dbReference type="Proteomes" id="UP001066276"/>
    </source>
</evidence>
<accession>A0AAV7VYF7</accession>
<dbReference type="AlphaFoldDB" id="A0AAV7VYF7"/>
<protein>
    <submittedName>
        <fullName evidence="2">Uncharacterized protein</fullName>
    </submittedName>
</protein>
<dbReference type="Proteomes" id="UP001066276">
    <property type="component" value="Chromosome 1_2"/>
</dbReference>
<dbReference type="EMBL" id="JANPWB010000002">
    <property type="protein sequence ID" value="KAJ1206308.1"/>
    <property type="molecule type" value="Genomic_DNA"/>
</dbReference>
<keyword evidence="3" id="KW-1185">Reference proteome</keyword>
<reference evidence="2" key="1">
    <citation type="journal article" date="2022" name="bioRxiv">
        <title>Sequencing and chromosome-scale assembly of the giantPleurodeles waltlgenome.</title>
        <authorList>
            <person name="Brown T."/>
            <person name="Elewa A."/>
            <person name="Iarovenko S."/>
            <person name="Subramanian E."/>
            <person name="Araus A.J."/>
            <person name="Petzold A."/>
            <person name="Susuki M."/>
            <person name="Suzuki K.-i.T."/>
            <person name="Hayashi T."/>
            <person name="Toyoda A."/>
            <person name="Oliveira C."/>
            <person name="Osipova E."/>
            <person name="Leigh N.D."/>
            <person name="Simon A."/>
            <person name="Yun M.H."/>
        </authorList>
    </citation>
    <scope>NUCLEOTIDE SEQUENCE</scope>
    <source>
        <strain evidence="2">20211129_DDA</strain>
        <tissue evidence="2">Liver</tissue>
    </source>
</reference>
<feature type="region of interest" description="Disordered" evidence="1">
    <location>
        <begin position="80"/>
        <end position="100"/>
    </location>
</feature>
<gene>
    <name evidence="2" type="ORF">NDU88_001715</name>
</gene>
<evidence type="ECO:0000313" key="2">
    <source>
        <dbReference type="EMBL" id="KAJ1206308.1"/>
    </source>
</evidence>
<evidence type="ECO:0000256" key="1">
    <source>
        <dbReference type="SAM" id="MobiDB-lite"/>
    </source>
</evidence>
<organism evidence="2 3">
    <name type="scientific">Pleurodeles waltl</name>
    <name type="common">Iberian ribbed newt</name>
    <dbReference type="NCBI Taxonomy" id="8319"/>
    <lineage>
        <taxon>Eukaryota</taxon>
        <taxon>Metazoa</taxon>
        <taxon>Chordata</taxon>
        <taxon>Craniata</taxon>
        <taxon>Vertebrata</taxon>
        <taxon>Euteleostomi</taxon>
        <taxon>Amphibia</taxon>
        <taxon>Batrachia</taxon>
        <taxon>Caudata</taxon>
        <taxon>Salamandroidea</taxon>
        <taxon>Salamandridae</taxon>
        <taxon>Pleurodelinae</taxon>
        <taxon>Pleurodeles</taxon>
    </lineage>
</organism>
<sequence length="140" mass="14999">MGKRGVEMADTVLTVESRAERADSCKGTKEKGAETVGSIMLTWALVAHGRQVQGDFDPRNGRQEEHVAMAPGAEGVQCIGDRGGGEFRINTGPGGGGQTGVWRQWHLRCREGTEEQGYTEVLAERAGGERGQAQQQTGQT</sequence>
<name>A0AAV7VYF7_PLEWA</name>